<name>A0A4V6JHH4_SERRU</name>
<dbReference type="GO" id="GO:0016887">
    <property type="term" value="F:ATP hydrolysis activity"/>
    <property type="evidence" value="ECO:0007669"/>
    <property type="project" value="InterPro"/>
</dbReference>
<dbReference type="InterPro" id="IPR005654">
    <property type="entry name" value="ATPase_AFG1-like"/>
</dbReference>
<dbReference type="GO" id="GO:0005524">
    <property type="term" value="F:ATP binding"/>
    <property type="evidence" value="ECO:0007669"/>
    <property type="project" value="UniProtKB-KW"/>
</dbReference>
<reference evidence="3 4" key="1">
    <citation type="submission" date="2019-05" db="EMBL/GenBank/DDBJ databases">
        <authorList>
            <consortium name="Pathogen Informatics"/>
        </authorList>
    </citation>
    <scope>NUCLEOTIDE SEQUENCE [LARGE SCALE GENOMIC DNA]</scope>
    <source>
        <strain evidence="3 4">NCTC12971</strain>
    </source>
</reference>
<evidence type="ECO:0000313" key="4">
    <source>
        <dbReference type="Proteomes" id="UP000307968"/>
    </source>
</evidence>
<evidence type="ECO:0000256" key="2">
    <source>
        <dbReference type="ARBA" id="ARBA00022840"/>
    </source>
</evidence>
<sequence length="72" mass="7731">MSGSGTQFDFVALMQEKSSAHGFVLDDDQCRVVARLGSLIAAQAPRPPHHAGGVYLWGKVGRGKTFILDAFL</sequence>
<keyword evidence="2" id="KW-0067">ATP-binding</keyword>
<gene>
    <name evidence="3" type="ORF">NCTC12971_03426</name>
</gene>
<dbReference type="AlphaFoldDB" id="A0A4V6JHH4"/>
<evidence type="ECO:0000256" key="1">
    <source>
        <dbReference type="ARBA" id="ARBA00022741"/>
    </source>
</evidence>
<evidence type="ECO:0000313" key="3">
    <source>
        <dbReference type="EMBL" id="VTP63933.1"/>
    </source>
</evidence>
<dbReference type="Proteomes" id="UP000307968">
    <property type="component" value="Chromosome"/>
</dbReference>
<protein>
    <submittedName>
        <fullName evidence="3">AFG1-like ATPase</fullName>
    </submittedName>
</protein>
<proteinExistence type="predicted"/>
<organism evidence="3 4">
    <name type="scientific">Serratia rubidaea</name>
    <name type="common">Serratia marinorubra</name>
    <dbReference type="NCBI Taxonomy" id="61652"/>
    <lineage>
        <taxon>Bacteria</taxon>
        <taxon>Pseudomonadati</taxon>
        <taxon>Pseudomonadota</taxon>
        <taxon>Gammaproteobacteria</taxon>
        <taxon>Enterobacterales</taxon>
        <taxon>Yersiniaceae</taxon>
        <taxon>Serratia</taxon>
    </lineage>
</organism>
<dbReference type="Pfam" id="PF03969">
    <property type="entry name" value="AFG1_ATPase"/>
    <property type="match status" value="1"/>
</dbReference>
<keyword evidence="1" id="KW-0547">Nucleotide-binding</keyword>
<dbReference type="EMBL" id="LR590463">
    <property type="protein sequence ID" value="VTP63933.1"/>
    <property type="molecule type" value="Genomic_DNA"/>
</dbReference>
<accession>A0A4V6JHH4</accession>